<gene>
    <name evidence="3" type="ORF">JJJ17_09575</name>
</gene>
<feature type="chain" id="PRO_5036997564" description="Lipoprotein" evidence="2">
    <location>
        <begin position="23"/>
        <end position="276"/>
    </location>
</feature>
<sequence>MNKSISAALIISSLLLSGCKSALSETTDAQLLQLVGMTRSEGQPAQITPRMIECVELLSNARAEVYKDMPEEISGVIKTECRKDLQARLDDTSLNPTGLSLSDFESEEMLQRVEALRDTQANALETYREEREAARREAEEQERKARQDLVTAQIAEAKQAIPVLKAGLQERIDRLAPACALLLKTRGELEMQNWEHRLLLDQPHWFCFQDPVLGSESYEIANFADHLAQVEEMIAQDQVQRASIWEIPSFDFDTIDEQIDVIIADEKKIRAALSAE</sequence>
<evidence type="ECO:0008006" key="5">
    <source>
        <dbReference type="Google" id="ProtNLM"/>
    </source>
</evidence>
<dbReference type="AlphaFoldDB" id="A0A934SEG1"/>
<evidence type="ECO:0000313" key="4">
    <source>
        <dbReference type="Proteomes" id="UP000640485"/>
    </source>
</evidence>
<evidence type="ECO:0000313" key="3">
    <source>
        <dbReference type="EMBL" id="MBK4216173.1"/>
    </source>
</evidence>
<reference evidence="3" key="1">
    <citation type="submission" date="2021-01" db="EMBL/GenBank/DDBJ databases">
        <title>Paracoccus amoyensis sp. nov., isolated from the surface seawater along the coast of Xiamen Island, China.</title>
        <authorList>
            <person name="Lyu L."/>
        </authorList>
    </citation>
    <scope>NUCLEOTIDE SEQUENCE</scope>
    <source>
        <strain evidence="3">MJ17</strain>
    </source>
</reference>
<feature type="signal peptide" evidence="2">
    <location>
        <begin position="1"/>
        <end position="22"/>
    </location>
</feature>
<keyword evidence="2" id="KW-0732">Signal</keyword>
<organism evidence="3 4">
    <name type="scientific">Paracoccus caeni</name>
    <dbReference type="NCBI Taxonomy" id="657651"/>
    <lineage>
        <taxon>Bacteria</taxon>
        <taxon>Pseudomonadati</taxon>
        <taxon>Pseudomonadota</taxon>
        <taxon>Alphaproteobacteria</taxon>
        <taxon>Rhodobacterales</taxon>
        <taxon>Paracoccaceae</taxon>
        <taxon>Paracoccus</taxon>
    </lineage>
</organism>
<dbReference type="RefSeq" id="WP_200685851.1">
    <property type="nucleotide sequence ID" value="NZ_JAEPRQ010000003.1"/>
</dbReference>
<protein>
    <recommendedName>
        <fullName evidence="5">Lipoprotein</fullName>
    </recommendedName>
</protein>
<evidence type="ECO:0000256" key="1">
    <source>
        <dbReference type="SAM" id="Coils"/>
    </source>
</evidence>
<name>A0A934SEG1_9RHOB</name>
<comment type="caution">
    <text evidence="3">The sequence shown here is derived from an EMBL/GenBank/DDBJ whole genome shotgun (WGS) entry which is preliminary data.</text>
</comment>
<evidence type="ECO:0000256" key="2">
    <source>
        <dbReference type="SAM" id="SignalP"/>
    </source>
</evidence>
<dbReference type="EMBL" id="JAEPRQ010000003">
    <property type="protein sequence ID" value="MBK4216173.1"/>
    <property type="molecule type" value="Genomic_DNA"/>
</dbReference>
<accession>A0A934SEG1</accession>
<keyword evidence="1" id="KW-0175">Coiled coil</keyword>
<dbReference type="PROSITE" id="PS51257">
    <property type="entry name" value="PROKAR_LIPOPROTEIN"/>
    <property type="match status" value="1"/>
</dbReference>
<feature type="coiled-coil region" evidence="1">
    <location>
        <begin position="110"/>
        <end position="155"/>
    </location>
</feature>
<dbReference type="Proteomes" id="UP000640485">
    <property type="component" value="Unassembled WGS sequence"/>
</dbReference>
<proteinExistence type="predicted"/>
<keyword evidence="4" id="KW-1185">Reference proteome</keyword>